<organism evidence="2 3">
    <name type="scientific">Legionella waltersii</name>
    <dbReference type="NCBI Taxonomy" id="66969"/>
    <lineage>
        <taxon>Bacteria</taxon>
        <taxon>Pseudomonadati</taxon>
        <taxon>Pseudomonadota</taxon>
        <taxon>Gammaproteobacteria</taxon>
        <taxon>Legionellales</taxon>
        <taxon>Legionellaceae</taxon>
        <taxon>Legionella</taxon>
    </lineage>
</organism>
<sequence>MHKAHKMSFSRIDTQLKQHHDNLIPVPRGTIKGIKEDTLSKKIRRFDNIGIVTPLSEQAGIYINTNETGVRITAKALEEYPRIHEPFHIGFSGWHNFDIMAQRHSTRAFIADMNPENALFLHYVLKYLRRYSDRFEFIAAITEFIKKHEYYGSRTNADRPSYLGQIRPKSIKFSLNVSEESLYFDHVFVAEEIAIELKRETSWLYTPERYAHIRGLALGDKIALITENICASDTFSAICKLLIDNSIQIDTVYVSNIGDWMSTESQRHSFIRTLQRFLTDKQTIVIDATRGKDSTLPIANQRCTSLQQLAPLSLEEWFFPKKTLSHQRIPSDTDLSIQGHRDLTRIFL</sequence>
<evidence type="ECO:0000313" key="2">
    <source>
        <dbReference type="EMBL" id="KTD77154.1"/>
    </source>
</evidence>
<evidence type="ECO:0000313" key="3">
    <source>
        <dbReference type="Proteomes" id="UP000054729"/>
    </source>
</evidence>
<protein>
    <recommendedName>
        <fullName evidence="1">DUF7790 domain-containing protein</fullName>
    </recommendedName>
</protein>
<dbReference type="RefSeq" id="WP_058480585.1">
    <property type="nucleotide sequence ID" value="NZ_CAAAIQ010000011.1"/>
</dbReference>
<dbReference type="InterPro" id="IPR056692">
    <property type="entry name" value="DUF7790"/>
</dbReference>
<dbReference type="PATRIC" id="fig|66969.6.peg.2102"/>
<dbReference type="EMBL" id="LNZB01000048">
    <property type="protein sequence ID" value="KTD77154.1"/>
    <property type="molecule type" value="Genomic_DNA"/>
</dbReference>
<feature type="domain" description="DUF7790" evidence="1">
    <location>
        <begin position="62"/>
        <end position="339"/>
    </location>
</feature>
<gene>
    <name evidence="2" type="ORF">Lwal_1931</name>
</gene>
<dbReference type="Proteomes" id="UP000054729">
    <property type="component" value="Unassembled WGS sequence"/>
</dbReference>
<name>A0A0W1A734_9GAMM</name>
<keyword evidence="3" id="KW-1185">Reference proteome</keyword>
<accession>A0A0W1A734</accession>
<proteinExistence type="predicted"/>
<dbReference type="Pfam" id="PF25046">
    <property type="entry name" value="DUF7790"/>
    <property type="match status" value="1"/>
</dbReference>
<comment type="caution">
    <text evidence="2">The sequence shown here is derived from an EMBL/GenBank/DDBJ whole genome shotgun (WGS) entry which is preliminary data.</text>
</comment>
<reference evidence="2 3" key="1">
    <citation type="submission" date="2015-11" db="EMBL/GenBank/DDBJ databases">
        <title>Genomic analysis of 38 Legionella species identifies large and diverse effector repertoires.</title>
        <authorList>
            <person name="Burstein D."/>
            <person name="Amaro F."/>
            <person name="Zusman T."/>
            <person name="Lifshitz Z."/>
            <person name="Cohen O."/>
            <person name="Gilbert J.A."/>
            <person name="Pupko T."/>
            <person name="Shuman H.A."/>
            <person name="Segal G."/>
        </authorList>
    </citation>
    <scope>NUCLEOTIDE SEQUENCE [LARGE SCALE GENOMIC DNA]</scope>
    <source>
        <strain evidence="2 3">ATCC 51914</strain>
    </source>
</reference>
<dbReference type="OrthoDB" id="5649841at2"/>
<evidence type="ECO:0000259" key="1">
    <source>
        <dbReference type="Pfam" id="PF25046"/>
    </source>
</evidence>
<dbReference type="AlphaFoldDB" id="A0A0W1A734"/>
<dbReference type="STRING" id="66969.Lwal_1931"/>